<dbReference type="PANTHER" id="PTHR33753">
    <property type="entry name" value="1,4-BETA-D-GLUCAN CELLOBIOHYDROLASE B"/>
    <property type="match status" value="1"/>
</dbReference>
<keyword evidence="7 9" id="KW-0326">Glycosidase</keyword>
<comment type="catalytic activity">
    <reaction evidence="1">
        <text>Hydrolysis of (1-&gt;4)-beta-D-glucosidic linkages in cellulose and cellotetraose, releasing cellobiose from the non-reducing ends of the chains.</text>
        <dbReference type="EC" id="3.2.1.91"/>
    </reaction>
</comment>
<keyword evidence="5 9" id="KW-0136">Cellulose degradation</keyword>
<dbReference type="SUPFAM" id="SSF49899">
    <property type="entry name" value="Concanavalin A-like lectins/glucanases"/>
    <property type="match status" value="1"/>
</dbReference>
<evidence type="ECO:0000256" key="9">
    <source>
        <dbReference type="RuleBase" id="RU361164"/>
    </source>
</evidence>
<evidence type="ECO:0000313" key="12">
    <source>
        <dbReference type="Proteomes" id="UP000799118"/>
    </source>
</evidence>
<dbReference type="OrthoDB" id="412382at2759"/>
<proteinExistence type="inferred from homology"/>
<evidence type="ECO:0000256" key="5">
    <source>
        <dbReference type="ARBA" id="ARBA00023001"/>
    </source>
</evidence>
<dbReference type="Pfam" id="PF00840">
    <property type="entry name" value="Glyco_hydro_7"/>
    <property type="match status" value="1"/>
</dbReference>
<dbReference type="EMBL" id="ML769515">
    <property type="protein sequence ID" value="KAE9396366.1"/>
    <property type="molecule type" value="Genomic_DNA"/>
</dbReference>
<accession>A0A6A4HEU7</accession>
<sequence length="285" mass="29432">MNWNVVFIKQVADVYDVWIGWAPASNNGNTGTGDAGSCCAEMDIWEANSISAAVTPHSCTVTQQTSCSASGATCSSANSTAGACDQAGQCDFNSYRLGDTSFYGPGLTVDNQTTGTLMGIRRLYVQNGVVIQNSMTNIPGITATNEITTAFCQQQKTAFGDTDTFDQKGGLAAMGNAFADGMVLVLSLWDDYAVNMLWLDSDYPTTGTAPGDKRGTCATSSGVPKTVEAQSPNAQVIYSNIRVGPLGSTTGSQPGGTPSGTPSGTPTDTPTGSAPGATQSVYGQW</sequence>
<keyword evidence="6" id="KW-0119">Carbohydrate metabolism</keyword>
<evidence type="ECO:0000256" key="2">
    <source>
        <dbReference type="ARBA" id="ARBA00006044"/>
    </source>
</evidence>
<dbReference type="Proteomes" id="UP000799118">
    <property type="component" value="Unassembled WGS sequence"/>
</dbReference>
<keyword evidence="3" id="KW-0732">Signal</keyword>
<organism evidence="11 12">
    <name type="scientific">Gymnopus androsaceus JB14</name>
    <dbReference type="NCBI Taxonomy" id="1447944"/>
    <lineage>
        <taxon>Eukaryota</taxon>
        <taxon>Fungi</taxon>
        <taxon>Dikarya</taxon>
        <taxon>Basidiomycota</taxon>
        <taxon>Agaricomycotina</taxon>
        <taxon>Agaricomycetes</taxon>
        <taxon>Agaricomycetidae</taxon>
        <taxon>Agaricales</taxon>
        <taxon>Marasmiineae</taxon>
        <taxon>Omphalotaceae</taxon>
        <taxon>Gymnopus</taxon>
    </lineage>
</organism>
<dbReference type="GO" id="GO:0016162">
    <property type="term" value="F:cellulose 1,4-beta-cellobiosidase activity"/>
    <property type="evidence" value="ECO:0007669"/>
    <property type="project" value="UniProtKB-EC"/>
</dbReference>
<name>A0A6A4HEU7_9AGAR</name>
<dbReference type="Gene3D" id="2.70.100.10">
    <property type="entry name" value="Glycoside hydrolase, family 7, domain"/>
    <property type="match status" value="1"/>
</dbReference>
<evidence type="ECO:0000256" key="1">
    <source>
        <dbReference type="ARBA" id="ARBA00001641"/>
    </source>
</evidence>
<keyword evidence="8 9" id="KW-0624">Polysaccharide degradation</keyword>
<dbReference type="PANTHER" id="PTHR33753:SF2">
    <property type="entry name" value="GLYCOSIDE HYDROLASE FAMILY 7 PROTEIN"/>
    <property type="match status" value="1"/>
</dbReference>
<evidence type="ECO:0000256" key="6">
    <source>
        <dbReference type="ARBA" id="ARBA00023277"/>
    </source>
</evidence>
<feature type="region of interest" description="Disordered" evidence="10">
    <location>
        <begin position="206"/>
        <end position="225"/>
    </location>
</feature>
<dbReference type="GO" id="GO:0030245">
    <property type="term" value="P:cellulose catabolic process"/>
    <property type="evidence" value="ECO:0007669"/>
    <property type="project" value="UniProtKB-KW"/>
</dbReference>
<comment type="similarity">
    <text evidence="2 9">Belongs to the glycosyl hydrolase 7 (cellulase C) family.</text>
</comment>
<reference evidence="11" key="1">
    <citation type="journal article" date="2019" name="Environ. Microbiol.">
        <title>Fungal ecological strategies reflected in gene transcription - a case study of two litter decomposers.</title>
        <authorList>
            <person name="Barbi F."/>
            <person name="Kohler A."/>
            <person name="Barry K."/>
            <person name="Baskaran P."/>
            <person name="Daum C."/>
            <person name="Fauchery L."/>
            <person name="Ihrmark K."/>
            <person name="Kuo A."/>
            <person name="LaButti K."/>
            <person name="Lipzen A."/>
            <person name="Morin E."/>
            <person name="Grigoriev I.V."/>
            <person name="Henrissat B."/>
            <person name="Lindahl B."/>
            <person name="Martin F."/>
        </authorList>
    </citation>
    <scope>NUCLEOTIDE SEQUENCE</scope>
    <source>
        <strain evidence="11">JB14</strain>
    </source>
</reference>
<evidence type="ECO:0000313" key="11">
    <source>
        <dbReference type="EMBL" id="KAE9396366.1"/>
    </source>
</evidence>
<evidence type="ECO:0000256" key="7">
    <source>
        <dbReference type="ARBA" id="ARBA00023295"/>
    </source>
</evidence>
<feature type="region of interest" description="Disordered" evidence="10">
    <location>
        <begin position="243"/>
        <end position="285"/>
    </location>
</feature>
<dbReference type="InterPro" id="IPR037019">
    <property type="entry name" value="Glyco_hydro_7_sf"/>
</dbReference>
<gene>
    <name evidence="11" type="ORF">BT96DRAFT_824834</name>
</gene>
<dbReference type="InterPro" id="IPR013320">
    <property type="entry name" value="ConA-like_dom_sf"/>
</dbReference>
<evidence type="ECO:0000256" key="3">
    <source>
        <dbReference type="ARBA" id="ARBA00022729"/>
    </source>
</evidence>
<evidence type="ECO:0000256" key="8">
    <source>
        <dbReference type="ARBA" id="ARBA00023326"/>
    </source>
</evidence>
<keyword evidence="4 9" id="KW-0378">Hydrolase</keyword>
<dbReference type="InterPro" id="IPR001722">
    <property type="entry name" value="Glyco_hydro_7"/>
</dbReference>
<feature type="compositionally biased region" description="Low complexity" evidence="10">
    <location>
        <begin position="259"/>
        <end position="278"/>
    </location>
</feature>
<protein>
    <recommendedName>
        <fullName evidence="9">Glucanase</fullName>
        <ecNumber evidence="9">3.2.1.-</ecNumber>
    </recommendedName>
</protein>
<dbReference type="PRINTS" id="PR00734">
    <property type="entry name" value="GLHYDRLASE7"/>
</dbReference>
<dbReference type="EC" id="3.2.1.-" evidence="9"/>
<dbReference type="AlphaFoldDB" id="A0A6A4HEU7"/>
<evidence type="ECO:0000256" key="10">
    <source>
        <dbReference type="SAM" id="MobiDB-lite"/>
    </source>
</evidence>
<keyword evidence="12" id="KW-1185">Reference proteome</keyword>
<evidence type="ECO:0000256" key="4">
    <source>
        <dbReference type="ARBA" id="ARBA00022801"/>
    </source>
</evidence>